<dbReference type="AlphaFoldDB" id="A0A384JLH5"/>
<evidence type="ECO:0000256" key="1">
    <source>
        <dbReference type="SAM" id="MobiDB-lite"/>
    </source>
</evidence>
<accession>A0A384JLH5</accession>
<dbReference type="EMBL" id="CP009811">
    <property type="protein sequence ID" value="ATZ51445.1"/>
    <property type="molecule type" value="Genomic_DNA"/>
</dbReference>
<reference evidence="2 3" key="1">
    <citation type="journal article" date="2011" name="PLoS Genet.">
        <title>Genomic analysis of the necrotrophic fungal pathogens Sclerotinia sclerotiorum and Botrytis cinerea.</title>
        <authorList>
            <person name="Amselem J."/>
            <person name="Cuomo C.A."/>
            <person name="van Kan J.A."/>
            <person name="Viaud M."/>
            <person name="Benito E.P."/>
            <person name="Couloux A."/>
            <person name="Coutinho P.M."/>
            <person name="de Vries R.P."/>
            <person name="Dyer P.S."/>
            <person name="Fillinger S."/>
            <person name="Fournier E."/>
            <person name="Gout L."/>
            <person name="Hahn M."/>
            <person name="Kohn L."/>
            <person name="Lapalu N."/>
            <person name="Plummer K.M."/>
            <person name="Pradier J.M."/>
            <person name="Quevillon E."/>
            <person name="Sharon A."/>
            <person name="Simon A."/>
            <person name="ten Have A."/>
            <person name="Tudzynski B."/>
            <person name="Tudzynski P."/>
            <person name="Wincker P."/>
            <person name="Andrew M."/>
            <person name="Anthouard V."/>
            <person name="Beever R.E."/>
            <person name="Beffa R."/>
            <person name="Benoit I."/>
            <person name="Bouzid O."/>
            <person name="Brault B."/>
            <person name="Chen Z."/>
            <person name="Choquer M."/>
            <person name="Collemare J."/>
            <person name="Cotton P."/>
            <person name="Danchin E.G."/>
            <person name="Da Silva C."/>
            <person name="Gautier A."/>
            <person name="Giraud C."/>
            <person name="Giraud T."/>
            <person name="Gonzalez C."/>
            <person name="Grossetete S."/>
            <person name="Guldener U."/>
            <person name="Henrissat B."/>
            <person name="Howlett B.J."/>
            <person name="Kodira C."/>
            <person name="Kretschmer M."/>
            <person name="Lappartient A."/>
            <person name="Leroch M."/>
            <person name="Levis C."/>
            <person name="Mauceli E."/>
            <person name="Neuveglise C."/>
            <person name="Oeser B."/>
            <person name="Pearson M."/>
            <person name="Poulain J."/>
            <person name="Poussereau N."/>
            <person name="Quesneville H."/>
            <person name="Rascle C."/>
            <person name="Schumacher J."/>
            <person name="Segurens B."/>
            <person name="Sexton A."/>
            <person name="Silva E."/>
            <person name="Sirven C."/>
            <person name="Soanes D.M."/>
            <person name="Talbot N.J."/>
            <person name="Templeton M."/>
            <person name="Yandava C."/>
            <person name="Yarden O."/>
            <person name="Zeng Q."/>
            <person name="Rollins J.A."/>
            <person name="Lebrun M.H."/>
            <person name="Dickman M."/>
        </authorList>
    </citation>
    <scope>NUCLEOTIDE SEQUENCE [LARGE SCALE GENOMIC DNA]</scope>
    <source>
        <strain evidence="2 3">B05.10</strain>
    </source>
</reference>
<dbReference type="VEuPathDB" id="FungiDB:Bcin07g00820"/>
<feature type="region of interest" description="Disordered" evidence="1">
    <location>
        <begin position="427"/>
        <end position="472"/>
    </location>
</feature>
<sequence>MRIVVVKSWNFNQACSSQSYKFNNRALNFSSPAINDRRTYSVIFLLSNAENDCLVKIYSLSVTRHPLQSSQAQEKGFNKAEFASGKMSFPLKEVWSELLRSTSNNEAVLKELLEGRPEIGRATDLNCMFVNYISIIYKVFNIKIEGGQIDPRVWLPNDHEFIEMLKLLVRYINDIITWIEDHDQTGAPWTSIGGKHQYGTDVGKKLTNFSEFHAESLLEVDAQCQRWWVLADMTIFNPATTPFKILPPMPLNEESVLGEFNAAIFNRFKGAPSMAPIESSPIDISTFEAPPSPALSLKRRQIRYSNSSSFNQQSTMLSLDKDQTAFEFADSWNHGGDSSFPPQDSYGDIDRGLLYNGGVEPEGLAVQHTPVFMPPTPRLNQNGFAPSPNPNLSFRTPVNKQDGFCQPMPPPARKIAIPRLQKQGTFEPLFSPTQNSELRPSLSPPQTFTSGALRKRGYTKFSPQALNDNPPKRRAVVGEMPHHNTEYTAMQEFSRGAKLPPGSLVHGSPGSASGFSNGSCNTNHSVSTASSPVKRNGKMLRINLDRISHKAAIGSEMDYSNTVSTENSPGRKAGNIVTRQQDWNDAVLAGFDLEQGATNTGLGIARPKISRDPSNLPGIPTMCTDTSIEYGRPATSQQPIYWSSPVHSSTITGSHSSG</sequence>
<organism evidence="2 3">
    <name type="scientific">Botryotinia fuckeliana (strain B05.10)</name>
    <name type="common">Noble rot fungus</name>
    <name type="synonym">Botrytis cinerea</name>
    <dbReference type="NCBI Taxonomy" id="332648"/>
    <lineage>
        <taxon>Eukaryota</taxon>
        <taxon>Fungi</taxon>
        <taxon>Dikarya</taxon>
        <taxon>Ascomycota</taxon>
        <taxon>Pezizomycotina</taxon>
        <taxon>Leotiomycetes</taxon>
        <taxon>Helotiales</taxon>
        <taxon>Sclerotiniaceae</taxon>
        <taxon>Botrytis</taxon>
    </lineage>
</organism>
<feature type="compositionally biased region" description="Polar residues" evidence="1">
    <location>
        <begin position="383"/>
        <end position="399"/>
    </location>
</feature>
<reference evidence="2 3" key="2">
    <citation type="journal article" date="2012" name="Eukaryot. Cell">
        <title>Genome update of Botrytis cinerea strains B05.10 and T4.</title>
        <authorList>
            <person name="Staats M."/>
            <person name="van Kan J.A."/>
        </authorList>
    </citation>
    <scope>NUCLEOTIDE SEQUENCE [LARGE SCALE GENOMIC DNA]</scope>
    <source>
        <strain evidence="2 3">B05.10</strain>
    </source>
</reference>
<keyword evidence="3" id="KW-1185">Reference proteome</keyword>
<dbReference type="GeneID" id="5436644"/>
<name>A0A384JLH5_BOTFB</name>
<proteinExistence type="predicted"/>
<protein>
    <submittedName>
        <fullName evidence="2">Uncharacterized protein</fullName>
    </submittedName>
</protein>
<dbReference type="Proteomes" id="UP000001798">
    <property type="component" value="Chromosome 7"/>
</dbReference>
<evidence type="ECO:0000313" key="2">
    <source>
        <dbReference type="EMBL" id="ATZ51445.1"/>
    </source>
</evidence>
<feature type="region of interest" description="Disordered" evidence="1">
    <location>
        <begin position="636"/>
        <end position="658"/>
    </location>
</feature>
<feature type="compositionally biased region" description="Low complexity" evidence="1">
    <location>
        <begin position="647"/>
        <end position="658"/>
    </location>
</feature>
<evidence type="ECO:0000313" key="3">
    <source>
        <dbReference type="Proteomes" id="UP000001798"/>
    </source>
</evidence>
<dbReference type="RefSeq" id="XP_024549589.1">
    <property type="nucleotide sequence ID" value="XM_024693802.1"/>
</dbReference>
<gene>
    <name evidence="2" type="ORF">BCIN_07g00820</name>
</gene>
<reference evidence="2 3" key="3">
    <citation type="journal article" date="2017" name="Mol. Plant Pathol.">
        <title>A gapless genome sequence of the fungus Botrytis cinerea.</title>
        <authorList>
            <person name="Van Kan J.A."/>
            <person name="Stassen J.H."/>
            <person name="Mosbach A."/>
            <person name="Van Der Lee T.A."/>
            <person name="Faino L."/>
            <person name="Farmer A.D."/>
            <person name="Papasotiriou D.G."/>
            <person name="Zhou S."/>
            <person name="Seidl M.F."/>
            <person name="Cottam E."/>
            <person name="Edel D."/>
            <person name="Hahn M."/>
            <person name="Schwartz D.C."/>
            <person name="Dietrich R.A."/>
            <person name="Widdison S."/>
            <person name="Scalliet G."/>
        </authorList>
    </citation>
    <scope>NUCLEOTIDE SEQUENCE [LARGE SCALE GENOMIC DNA]</scope>
    <source>
        <strain evidence="2 3">B05.10</strain>
    </source>
</reference>
<dbReference type="KEGG" id="bfu:BCIN_07g00820"/>
<feature type="region of interest" description="Disordered" evidence="1">
    <location>
        <begin position="383"/>
        <end position="412"/>
    </location>
</feature>
<feature type="compositionally biased region" description="Polar residues" evidence="1">
    <location>
        <begin position="431"/>
        <end position="450"/>
    </location>
</feature>
<dbReference type="OrthoDB" id="3535536at2759"/>